<evidence type="ECO:0000256" key="6">
    <source>
        <dbReference type="PROSITE-ProRule" id="PRU00042"/>
    </source>
</evidence>
<feature type="domain" description="C2H2-type" evidence="8">
    <location>
        <begin position="400"/>
        <end position="424"/>
    </location>
</feature>
<dbReference type="SMART" id="SM00355">
    <property type="entry name" value="ZnF_C2H2"/>
    <property type="match status" value="8"/>
</dbReference>
<dbReference type="OrthoDB" id="654211at2759"/>
<proteinExistence type="predicted"/>
<name>A0A0T6B358_9SCAR</name>
<reference evidence="9 10" key="1">
    <citation type="submission" date="2015-09" db="EMBL/GenBank/DDBJ databases">
        <title>Draft genome of the scarab beetle Oryctes borbonicus.</title>
        <authorList>
            <person name="Meyer J.M."/>
            <person name="Markov G.V."/>
            <person name="Baskaran P."/>
            <person name="Herrmann M."/>
            <person name="Sommer R.J."/>
            <person name="Roedelsperger C."/>
        </authorList>
    </citation>
    <scope>NUCLEOTIDE SEQUENCE [LARGE SCALE GENOMIC DNA]</scope>
    <source>
        <strain evidence="9">OB123</strain>
        <tissue evidence="9">Whole animal</tissue>
    </source>
</reference>
<keyword evidence="5" id="KW-0539">Nucleus</keyword>
<dbReference type="InterPro" id="IPR050826">
    <property type="entry name" value="Krueppel_C2H2_ZnFinger"/>
</dbReference>
<feature type="domain" description="C2H2-type" evidence="8">
    <location>
        <begin position="372"/>
        <end position="399"/>
    </location>
</feature>
<keyword evidence="1" id="KW-0479">Metal-binding</keyword>
<keyword evidence="4" id="KW-0862">Zinc</keyword>
<dbReference type="PROSITE" id="PS00028">
    <property type="entry name" value="ZINC_FINGER_C2H2_1"/>
    <property type="match status" value="7"/>
</dbReference>
<feature type="compositionally biased region" description="Basic and acidic residues" evidence="7">
    <location>
        <begin position="182"/>
        <end position="194"/>
    </location>
</feature>
<dbReference type="FunFam" id="3.30.160.60:FF:000100">
    <property type="entry name" value="Zinc finger 45-like"/>
    <property type="match status" value="1"/>
</dbReference>
<dbReference type="Pfam" id="PF23108">
    <property type="entry name" value="Zf-C2H2_ZNF451"/>
    <property type="match status" value="1"/>
</dbReference>
<feature type="domain" description="C2H2-type" evidence="8">
    <location>
        <begin position="316"/>
        <end position="343"/>
    </location>
</feature>
<evidence type="ECO:0000313" key="9">
    <source>
        <dbReference type="EMBL" id="KRT81589.1"/>
    </source>
</evidence>
<feature type="domain" description="C2H2-type" evidence="8">
    <location>
        <begin position="254"/>
        <end position="282"/>
    </location>
</feature>
<keyword evidence="3 6" id="KW-0863">Zinc-finger</keyword>
<dbReference type="EMBL" id="LJIG01016109">
    <property type="protein sequence ID" value="KRT81589.1"/>
    <property type="molecule type" value="Genomic_DNA"/>
</dbReference>
<evidence type="ECO:0000256" key="5">
    <source>
        <dbReference type="ARBA" id="ARBA00023242"/>
    </source>
</evidence>
<gene>
    <name evidence="9" type="ORF">AMK59_4906</name>
</gene>
<feature type="region of interest" description="Disordered" evidence="7">
    <location>
        <begin position="81"/>
        <end position="113"/>
    </location>
</feature>
<dbReference type="Pfam" id="PF00096">
    <property type="entry name" value="zf-C2H2"/>
    <property type="match status" value="2"/>
</dbReference>
<dbReference type="InterPro" id="IPR036236">
    <property type="entry name" value="Znf_C2H2_sf"/>
</dbReference>
<feature type="region of interest" description="Disordered" evidence="7">
    <location>
        <begin position="159"/>
        <end position="194"/>
    </location>
</feature>
<dbReference type="PANTHER" id="PTHR24377">
    <property type="entry name" value="IP01015P-RELATED"/>
    <property type="match status" value="1"/>
</dbReference>
<dbReference type="InterPro" id="IPR058156">
    <property type="entry name" value="Znf-C2H2_ZNF451"/>
</dbReference>
<feature type="domain" description="C2H2-type" evidence="8">
    <location>
        <begin position="287"/>
        <end position="314"/>
    </location>
</feature>
<sequence length="438" mass="50350">FCHRQSLITHSTLHTGIKPYSCENCGHSFSCVGNLLKHRKTHIECGLIISTSHRVTNPFTKMKVKVNTPTTVKLRAIEKQKEMKNRMETSQSLPENEKSPNNKNKVSNGQMNRPLKQFGMNASVQQEVSDVCDSNNFHNTKDSFIEKEETEAAINIEKENVSHKSTPKQHSEGEAQLQKISKCRDDIREHDDENRPLERETECCSITNVDCNKNTKKNSIAPQSKVFECSCCQERFHNKSDCEIHQLHRHSYLLTCQECDKVFSNPDLLRFHKSTFHSGTTKKTYTYICDRCGKQFKQKSALIRHNQNKCTDGPQIKCTICDKNFSSVYVRKYHMRVHNAEKKLFCKFCGKSFHWKGQLKIHERRHTGEKPFTCLYCPKAFAYRESLITHSSLHTGIKPHLCEACGSRFSCIGNLIKHKGTHANTCGAWYSKINSNSL</sequence>
<dbReference type="Gene3D" id="3.30.160.60">
    <property type="entry name" value="Classic Zinc Finger"/>
    <property type="match status" value="7"/>
</dbReference>
<feature type="non-terminal residue" evidence="9">
    <location>
        <position position="1"/>
    </location>
</feature>
<organism evidence="9 10">
    <name type="scientific">Oryctes borbonicus</name>
    <dbReference type="NCBI Taxonomy" id="1629725"/>
    <lineage>
        <taxon>Eukaryota</taxon>
        <taxon>Metazoa</taxon>
        <taxon>Ecdysozoa</taxon>
        <taxon>Arthropoda</taxon>
        <taxon>Hexapoda</taxon>
        <taxon>Insecta</taxon>
        <taxon>Pterygota</taxon>
        <taxon>Neoptera</taxon>
        <taxon>Endopterygota</taxon>
        <taxon>Coleoptera</taxon>
        <taxon>Polyphaga</taxon>
        <taxon>Scarabaeiformia</taxon>
        <taxon>Scarabaeidae</taxon>
        <taxon>Dynastinae</taxon>
        <taxon>Oryctes</taxon>
    </lineage>
</organism>
<feature type="domain" description="C2H2-type" evidence="8">
    <location>
        <begin position="344"/>
        <end position="371"/>
    </location>
</feature>
<feature type="domain" description="C2H2-type" evidence="8">
    <location>
        <begin position="20"/>
        <end position="42"/>
    </location>
</feature>
<evidence type="ECO:0000256" key="7">
    <source>
        <dbReference type="SAM" id="MobiDB-lite"/>
    </source>
</evidence>
<evidence type="ECO:0000313" key="10">
    <source>
        <dbReference type="Proteomes" id="UP000051574"/>
    </source>
</evidence>
<keyword evidence="10" id="KW-1185">Reference proteome</keyword>
<evidence type="ECO:0000256" key="1">
    <source>
        <dbReference type="ARBA" id="ARBA00022723"/>
    </source>
</evidence>
<dbReference type="FunFam" id="3.30.160.60:FF:002388">
    <property type="entry name" value="Uncharacterized protein, isoform B"/>
    <property type="match status" value="2"/>
</dbReference>
<accession>A0A0T6B358</accession>
<dbReference type="AlphaFoldDB" id="A0A0T6B358"/>
<keyword evidence="2" id="KW-0677">Repeat</keyword>
<dbReference type="Proteomes" id="UP000051574">
    <property type="component" value="Unassembled WGS sequence"/>
</dbReference>
<comment type="caution">
    <text evidence="9">The sequence shown here is derived from an EMBL/GenBank/DDBJ whole genome shotgun (WGS) entry which is preliminary data.</text>
</comment>
<evidence type="ECO:0000256" key="2">
    <source>
        <dbReference type="ARBA" id="ARBA00022737"/>
    </source>
</evidence>
<dbReference type="SUPFAM" id="SSF57667">
    <property type="entry name" value="beta-beta-alpha zinc fingers"/>
    <property type="match status" value="5"/>
</dbReference>
<evidence type="ECO:0000256" key="3">
    <source>
        <dbReference type="ARBA" id="ARBA00022771"/>
    </source>
</evidence>
<dbReference type="PROSITE" id="PS50157">
    <property type="entry name" value="ZINC_FINGER_C2H2_2"/>
    <property type="match status" value="7"/>
</dbReference>
<evidence type="ECO:0000259" key="8">
    <source>
        <dbReference type="PROSITE" id="PS50157"/>
    </source>
</evidence>
<evidence type="ECO:0000256" key="4">
    <source>
        <dbReference type="ARBA" id="ARBA00022833"/>
    </source>
</evidence>
<dbReference type="InterPro" id="IPR013087">
    <property type="entry name" value="Znf_C2H2_type"/>
</dbReference>
<dbReference type="GO" id="GO:0008270">
    <property type="term" value="F:zinc ion binding"/>
    <property type="evidence" value="ECO:0007669"/>
    <property type="project" value="UniProtKB-KW"/>
</dbReference>
<protein>
    <submittedName>
        <fullName evidence="9">Zinc finger protein</fullName>
    </submittedName>
</protein>